<dbReference type="EMBL" id="FZNZ01000077">
    <property type="protein sequence ID" value="SNS21356.1"/>
    <property type="molecule type" value="Genomic_DNA"/>
</dbReference>
<dbReference type="OrthoDB" id="9802385at2"/>
<gene>
    <name evidence="1" type="ORF">SAMN06265364_1773</name>
</gene>
<organism evidence="1 2">
    <name type="scientific">Prevotella jejuni</name>
    <dbReference type="NCBI Taxonomy" id="1177574"/>
    <lineage>
        <taxon>Bacteria</taxon>
        <taxon>Pseudomonadati</taxon>
        <taxon>Bacteroidota</taxon>
        <taxon>Bacteroidia</taxon>
        <taxon>Bacteroidales</taxon>
        <taxon>Prevotellaceae</taxon>
        <taxon>Prevotella</taxon>
    </lineage>
</organism>
<sequence length="160" mass="18294">MLVNKEENIVQCAAELARELHKGQVDKAGIDYFTGHLTAVAQMGSTWQEQVVGYLHDASEDTPYSVEEVLNLLDDKLGTPLSDTDRLELTDALHLLNHHLAPNRETYIHRIKENTLATAVKIHDLTHNMDLSRIPNPAKKDYERIERYKQEYAYLGELKN</sequence>
<dbReference type="SUPFAM" id="SSF109604">
    <property type="entry name" value="HD-domain/PDEase-like"/>
    <property type="match status" value="1"/>
</dbReference>
<evidence type="ECO:0000313" key="2">
    <source>
        <dbReference type="Proteomes" id="UP000198427"/>
    </source>
</evidence>
<protein>
    <submittedName>
        <fullName evidence="1">Uncharacterized protein</fullName>
    </submittedName>
</protein>
<dbReference type="GeneID" id="94029112"/>
<dbReference type="KEGG" id="pje:CRM71_06790"/>
<dbReference type="Proteomes" id="UP000198427">
    <property type="component" value="Unassembled WGS sequence"/>
</dbReference>
<reference evidence="1 2" key="1">
    <citation type="submission" date="2017-06" db="EMBL/GenBank/DDBJ databases">
        <authorList>
            <person name="Varghese N."/>
            <person name="Submissions S."/>
        </authorList>
    </citation>
    <scope>NUCLEOTIDE SEQUENCE [LARGE SCALE GENOMIC DNA]</scope>
    <source>
        <strain evidence="1 2">DSM 26989</strain>
    </source>
</reference>
<dbReference type="AlphaFoldDB" id="A0A2K9H8U3"/>
<evidence type="ECO:0000313" key="1">
    <source>
        <dbReference type="EMBL" id="SNS21356.1"/>
    </source>
</evidence>
<dbReference type="Gene3D" id="1.10.3210.10">
    <property type="entry name" value="Hypothetical protein af1432"/>
    <property type="match status" value="1"/>
</dbReference>
<proteinExistence type="predicted"/>
<comment type="caution">
    <text evidence="1">The sequence shown here is derived from an EMBL/GenBank/DDBJ whole genome shotgun (WGS) entry which is preliminary data.</text>
</comment>
<keyword evidence="2" id="KW-1185">Reference proteome</keyword>
<accession>A0A2K9H8U3</accession>
<name>A0A2K9H8U3_9BACT</name>
<dbReference type="RefSeq" id="WP_089367350.1">
    <property type="nucleotide sequence ID" value="NZ_CP023863.1"/>
</dbReference>